<dbReference type="EMBL" id="CP002086">
    <property type="protein sequence ID" value="ADJ29210.1"/>
    <property type="molecule type" value="Genomic_DNA"/>
</dbReference>
<evidence type="ECO:0000256" key="1">
    <source>
        <dbReference type="SAM" id="SignalP"/>
    </source>
</evidence>
<name>D8K967_NITWC</name>
<dbReference type="OrthoDB" id="5751034at2"/>
<dbReference type="KEGG" id="nwa:Nwat_2386"/>
<protein>
    <submittedName>
        <fullName evidence="2">Uncharacterized protein</fullName>
    </submittedName>
</protein>
<dbReference type="AlphaFoldDB" id="D8K967"/>
<sequence>MQQRYNFFALFLCLFFMGLGFAQGQEGQGGEAALKARASIFWKARVQEDWATVYDFLPSEARNKATKEQFVAFREKKGPFRYLSAEVGKVAVAGNSGWVEMHYTAQPYNYPEVSPDRVEMWEPWQIREKQWYPVPPQLREQMPKLPPHLRPVEEEAALSQRADEFWKAKEAQNWDLIYRFLEPSYRAKVSKAEFLSKQSLFVYVTHRFEWVEVSGDQGRVNVVYARKLNDPTLYKLQPEEDSMIAEWVKVDGVWYRHVSPLNGGES</sequence>
<gene>
    <name evidence="2" type="ordered locus">Nwat_2386</name>
</gene>
<dbReference type="RefSeq" id="WP_013221281.1">
    <property type="nucleotide sequence ID" value="NC_014315.1"/>
</dbReference>
<keyword evidence="1" id="KW-0732">Signal</keyword>
<evidence type="ECO:0000313" key="3">
    <source>
        <dbReference type="Proteomes" id="UP000000393"/>
    </source>
</evidence>
<keyword evidence="3" id="KW-1185">Reference proteome</keyword>
<dbReference type="HOGENOM" id="CLU_1045212_0_0_6"/>
<feature type="chain" id="PRO_5003116713" evidence="1">
    <location>
        <begin position="23"/>
        <end position="266"/>
    </location>
</feature>
<dbReference type="Proteomes" id="UP000000393">
    <property type="component" value="Chromosome"/>
</dbReference>
<organism evidence="2 3">
    <name type="scientific">Nitrosococcus watsoni (strain C-113)</name>
    <dbReference type="NCBI Taxonomy" id="105559"/>
    <lineage>
        <taxon>Bacteria</taxon>
        <taxon>Pseudomonadati</taxon>
        <taxon>Pseudomonadota</taxon>
        <taxon>Gammaproteobacteria</taxon>
        <taxon>Chromatiales</taxon>
        <taxon>Chromatiaceae</taxon>
        <taxon>Nitrosococcus</taxon>
    </lineage>
</organism>
<accession>D8K967</accession>
<evidence type="ECO:0000313" key="2">
    <source>
        <dbReference type="EMBL" id="ADJ29210.1"/>
    </source>
</evidence>
<feature type="signal peptide" evidence="1">
    <location>
        <begin position="1"/>
        <end position="22"/>
    </location>
</feature>
<reference evidence="2 3" key="1">
    <citation type="submission" date="2010-06" db="EMBL/GenBank/DDBJ databases">
        <title>Complete sequence of chromosome of Nitrosococcus watsoni C-113.</title>
        <authorList>
            <consortium name="US DOE Joint Genome Institute"/>
            <person name="Lucas S."/>
            <person name="Copeland A."/>
            <person name="Lapidus A."/>
            <person name="Cheng J.-F."/>
            <person name="Bruce D."/>
            <person name="Goodwin L."/>
            <person name="Pitluck S."/>
            <person name="Malfatti S.A."/>
            <person name="Chain P.S.G."/>
            <person name="Land M."/>
            <person name="Hauser L."/>
            <person name="Kyrpides N."/>
            <person name="Ivanova N."/>
            <person name="Cambell M.A."/>
            <person name="Heidelberg J.F."/>
            <person name="Klotz M.G."/>
            <person name="Woyke T."/>
        </authorList>
    </citation>
    <scope>NUCLEOTIDE SEQUENCE [LARGE SCALE GENOMIC DNA]</scope>
    <source>
        <strain evidence="2 3">C-113</strain>
    </source>
</reference>
<proteinExistence type="predicted"/>